<evidence type="ECO:0000313" key="2">
    <source>
        <dbReference type="EnsemblPlants" id="OPUNC12G07350.1"/>
    </source>
</evidence>
<keyword evidence="3" id="KW-1185">Reference proteome</keyword>
<organism evidence="2">
    <name type="scientific">Oryza punctata</name>
    <name type="common">Red rice</name>
    <dbReference type="NCBI Taxonomy" id="4537"/>
    <lineage>
        <taxon>Eukaryota</taxon>
        <taxon>Viridiplantae</taxon>
        <taxon>Streptophyta</taxon>
        <taxon>Embryophyta</taxon>
        <taxon>Tracheophyta</taxon>
        <taxon>Spermatophyta</taxon>
        <taxon>Magnoliopsida</taxon>
        <taxon>Liliopsida</taxon>
        <taxon>Poales</taxon>
        <taxon>Poaceae</taxon>
        <taxon>BOP clade</taxon>
        <taxon>Oryzoideae</taxon>
        <taxon>Oryzeae</taxon>
        <taxon>Oryzinae</taxon>
        <taxon>Oryza</taxon>
    </lineage>
</organism>
<evidence type="ECO:0000313" key="3">
    <source>
        <dbReference type="Proteomes" id="UP000026962"/>
    </source>
</evidence>
<dbReference type="Proteomes" id="UP000026962">
    <property type="component" value="Chromosome 12"/>
</dbReference>
<feature type="signal peptide" evidence="1">
    <location>
        <begin position="1"/>
        <end position="37"/>
    </location>
</feature>
<dbReference type="AlphaFoldDB" id="A0A0E0ML73"/>
<keyword evidence="1" id="KW-0732">Signal</keyword>
<protein>
    <submittedName>
        <fullName evidence="2">Uncharacterized protein</fullName>
    </submittedName>
</protein>
<proteinExistence type="predicted"/>
<accession>A0A0E0ML73</accession>
<feature type="chain" id="PRO_5002367903" evidence="1">
    <location>
        <begin position="38"/>
        <end position="208"/>
    </location>
</feature>
<sequence>MEFLTKVFPPWTSRSGANRLATRLPMQLIFMVIVVLGLPPELCCPCFGSTSVNTLLTSPRYSRIRYPKTLVAMNLKFFTAKGQPKIRYPCTLVYREMIINGYGYQVLTVTKWMKKHAGRTLEDFDRYYCQHHEDMALIWWNFYMSDRQSAITQRQYSIVPVPDPLPLRTFIDLTSDGESDPPGKALRLWVLALLAKQGLNPNAPWRAM</sequence>
<reference evidence="2" key="1">
    <citation type="submission" date="2015-04" db="UniProtKB">
        <authorList>
            <consortium name="EnsemblPlants"/>
        </authorList>
    </citation>
    <scope>IDENTIFICATION</scope>
</reference>
<dbReference type="EnsemblPlants" id="OPUNC12G07350.1">
    <property type="protein sequence ID" value="OPUNC12G07350.1"/>
    <property type="gene ID" value="OPUNC12G07350"/>
</dbReference>
<dbReference type="HOGENOM" id="CLU_1263313_0_0_1"/>
<dbReference type="Gramene" id="OPUNC12G07350.1">
    <property type="protein sequence ID" value="OPUNC12G07350.1"/>
    <property type="gene ID" value="OPUNC12G07350"/>
</dbReference>
<evidence type="ECO:0000256" key="1">
    <source>
        <dbReference type="SAM" id="SignalP"/>
    </source>
</evidence>
<name>A0A0E0ML73_ORYPU</name>
<reference evidence="2" key="2">
    <citation type="submission" date="2018-05" db="EMBL/GenBank/DDBJ databases">
        <title>OpunRS2 (Oryza punctata Reference Sequence Version 2).</title>
        <authorList>
            <person name="Zhang J."/>
            <person name="Kudrna D."/>
            <person name="Lee S."/>
            <person name="Talag J."/>
            <person name="Welchert J."/>
            <person name="Wing R.A."/>
        </authorList>
    </citation>
    <scope>NUCLEOTIDE SEQUENCE [LARGE SCALE GENOMIC DNA]</scope>
</reference>